<feature type="signal peptide" evidence="2">
    <location>
        <begin position="1"/>
        <end position="21"/>
    </location>
</feature>
<evidence type="ECO:0000313" key="4">
    <source>
        <dbReference type="Proteomes" id="UP000192333"/>
    </source>
</evidence>
<name>A0A1W2H7L7_9BACT</name>
<dbReference type="AlphaFoldDB" id="A0A1W2H7L7"/>
<dbReference type="Proteomes" id="UP000192333">
    <property type="component" value="Chromosome I"/>
</dbReference>
<evidence type="ECO:0000256" key="1">
    <source>
        <dbReference type="SAM" id="Coils"/>
    </source>
</evidence>
<dbReference type="RefSeq" id="WP_197687239.1">
    <property type="nucleotide sequence ID" value="NZ_LT838813.1"/>
</dbReference>
<sequence length="239" mass="26743">MKTFLFSFLLLIFGASNCLIAQSPALNVLSHDTRNINSSPSSYSREMKFEFKSRSIIGVPGTGVFSGLITLAPWVTDGTGNKHHQLNFNDGGIYYRNGTNNSSTWGIWRNILTENESGNVGIGTTNPTQKLEVNGTIKTKEVNVTMTGWADYVFRDGYFLMPLSELKSFIETNGHLPEMPTEVEVIENGLNLAQMNVKLLEKVEELTLYILSQNQQIQILNEELKGLKIEIEVLKNSFD</sequence>
<protein>
    <recommendedName>
        <fullName evidence="5">Peptidase S74 domain-containing protein</fullName>
    </recommendedName>
</protein>
<dbReference type="STRING" id="758820.SAMN00777080_3554"/>
<keyword evidence="1" id="KW-0175">Coiled coil</keyword>
<feature type="chain" id="PRO_5012325752" description="Peptidase S74 domain-containing protein" evidence="2">
    <location>
        <begin position="22"/>
        <end position="239"/>
    </location>
</feature>
<evidence type="ECO:0000313" key="3">
    <source>
        <dbReference type="EMBL" id="SMD44917.1"/>
    </source>
</evidence>
<proteinExistence type="predicted"/>
<keyword evidence="4" id="KW-1185">Reference proteome</keyword>
<gene>
    <name evidence="3" type="ORF">SAMN00777080_3554</name>
</gene>
<keyword evidence="2" id="KW-0732">Signal</keyword>
<evidence type="ECO:0000256" key="2">
    <source>
        <dbReference type="SAM" id="SignalP"/>
    </source>
</evidence>
<feature type="coiled-coil region" evidence="1">
    <location>
        <begin position="210"/>
        <end position="237"/>
    </location>
</feature>
<dbReference type="EMBL" id="LT838813">
    <property type="protein sequence ID" value="SMD44917.1"/>
    <property type="molecule type" value="Genomic_DNA"/>
</dbReference>
<reference evidence="4" key="1">
    <citation type="submission" date="2017-04" db="EMBL/GenBank/DDBJ databases">
        <authorList>
            <person name="Varghese N."/>
            <person name="Submissions S."/>
        </authorList>
    </citation>
    <scope>NUCLEOTIDE SEQUENCE [LARGE SCALE GENOMIC DNA]</scope>
    <source>
        <strain evidence="4">DSM 16537</strain>
    </source>
</reference>
<accession>A0A1W2H7L7</accession>
<organism evidence="3 4">
    <name type="scientific">Aquiflexum balticum DSM 16537</name>
    <dbReference type="NCBI Taxonomy" id="758820"/>
    <lineage>
        <taxon>Bacteria</taxon>
        <taxon>Pseudomonadati</taxon>
        <taxon>Bacteroidota</taxon>
        <taxon>Cytophagia</taxon>
        <taxon>Cytophagales</taxon>
        <taxon>Cyclobacteriaceae</taxon>
        <taxon>Aquiflexum</taxon>
    </lineage>
</organism>
<evidence type="ECO:0008006" key="5">
    <source>
        <dbReference type="Google" id="ProtNLM"/>
    </source>
</evidence>